<protein>
    <submittedName>
        <fullName evidence="2">Uncharacterized protein</fullName>
    </submittedName>
</protein>
<keyword evidence="1" id="KW-1133">Transmembrane helix</keyword>
<evidence type="ECO:0000313" key="2">
    <source>
        <dbReference type="EMBL" id="TNV84873.1"/>
    </source>
</evidence>
<dbReference type="EMBL" id="RRYP01002345">
    <property type="protein sequence ID" value="TNV84873.1"/>
    <property type="molecule type" value="Genomic_DNA"/>
</dbReference>
<evidence type="ECO:0000256" key="1">
    <source>
        <dbReference type="SAM" id="Phobius"/>
    </source>
</evidence>
<keyword evidence="3" id="KW-1185">Reference proteome</keyword>
<organism evidence="2 3">
    <name type="scientific">Halteria grandinella</name>
    <dbReference type="NCBI Taxonomy" id="5974"/>
    <lineage>
        <taxon>Eukaryota</taxon>
        <taxon>Sar</taxon>
        <taxon>Alveolata</taxon>
        <taxon>Ciliophora</taxon>
        <taxon>Intramacronucleata</taxon>
        <taxon>Spirotrichea</taxon>
        <taxon>Stichotrichia</taxon>
        <taxon>Sporadotrichida</taxon>
        <taxon>Halteriidae</taxon>
        <taxon>Halteria</taxon>
    </lineage>
</organism>
<name>A0A8J8T868_HALGN</name>
<dbReference type="AlphaFoldDB" id="A0A8J8T868"/>
<keyword evidence="1" id="KW-0812">Transmembrane</keyword>
<reference evidence="2" key="1">
    <citation type="submission" date="2019-06" db="EMBL/GenBank/DDBJ databases">
        <authorList>
            <person name="Zheng W."/>
        </authorList>
    </citation>
    <scope>NUCLEOTIDE SEQUENCE</scope>
    <source>
        <strain evidence="2">QDHG01</strain>
    </source>
</reference>
<keyword evidence="1" id="KW-0472">Membrane</keyword>
<dbReference type="Proteomes" id="UP000785679">
    <property type="component" value="Unassembled WGS sequence"/>
</dbReference>
<feature type="transmembrane region" description="Helical" evidence="1">
    <location>
        <begin position="42"/>
        <end position="63"/>
    </location>
</feature>
<evidence type="ECO:0000313" key="3">
    <source>
        <dbReference type="Proteomes" id="UP000785679"/>
    </source>
</evidence>
<comment type="caution">
    <text evidence="2">The sequence shown here is derived from an EMBL/GenBank/DDBJ whole genome shotgun (WGS) entry which is preliminary data.</text>
</comment>
<gene>
    <name evidence="2" type="ORF">FGO68_gene17448</name>
</gene>
<accession>A0A8J8T868</accession>
<sequence length="111" mass="12615">MRAFMLWLLVGPQRRSIAVRLIFIIKLIINLNVKTWLISESILLTNYSNGFYAILSIIMALSVSKLRIMNKIHLPAFLGWERFEWGYDGAQGLFNGLCACVSGEIKILLAL</sequence>
<proteinExistence type="predicted"/>